<dbReference type="SMART" id="SM00881">
    <property type="entry name" value="CoA_binding"/>
    <property type="match status" value="1"/>
</dbReference>
<evidence type="ECO:0000259" key="1">
    <source>
        <dbReference type="SMART" id="SM00881"/>
    </source>
</evidence>
<reference evidence="2 3" key="1">
    <citation type="submission" date="2023-01" db="EMBL/GenBank/DDBJ databases">
        <title>Analysis of 21 Apiospora genomes using comparative genomics revels a genus with tremendous synthesis potential of carbohydrate active enzymes and secondary metabolites.</title>
        <authorList>
            <person name="Sorensen T."/>
        </authorList>
    </citation>
    <scope>NUCLEOTIDE SEQUENCE [LARGE SCALE GENOMIC DNA]</scope>
    <source>
        <strain evidence="2 3">CBS 135458</strain>
    </source>
</reference>
<feature type="domain" description="CoA-binding" evidence="1">
    <location>
        <begin position="42"/>
        <end position="134"/>
    </location>
</feature>
<dbReference type="SUPFAM" id="SSF52210">
    <property type="entry name" value="Succinyl-CoA synthetase domains"/>
    <property type="match status" value="2"/>
</dbReference>
<dbReference type="RefSeq" id="XP_066712645.1">
    <property type="nucleotide sequence ID" value="XM_066863535.1"/>
</dbReference>
<evidence type="ECO:0000313" key="2">
    <source>
        <dbReference type="EMBL" id="KAK8050396.1"/>
    </source>
</evidence>
<dbReference type="InterPro" id="IPR016102">
    <property type="entry name" value="Succinyl-CoA_synth-like"/>
</dbReference>
<protein>
    <submittedName>
        <fullName evidence="2">Succinyl-CoA synthetase-like protein</fullName>
    </submittedName>
</protein>
<dbReference type="Gene3D" id="3.40.50.720">
    <property type="entry name" value="NAD(P)-binding Rossmann-like Domain"/>
    <property type="match status" value="1"/>
</dbReference>
<dbReference type="Pfam" id="PF00549">
    <property type="entry name" value="Ligase_CoA"/>
    <property type="match status" value="2"/>
</dbReference>
<dbReference type="GeneID" id="92096598"/>
<dbReference type="PRINTS" id="PR01798">
    <property type="entry name" value="SCOASYNTHASE"/>
</dbReference>
<evidence type="ECO:0000313" key="3">
    <source>
        <dbReference type="Proteomes" id="UP001480595"/>
    </source>
</evidence>
<comment type="caution">
    <text evidence="2">The sequence shown here is derived from an EMBL/GenBank/DDBJ whole genome shotgun (WGS) entry which is preliminary data.</text>
</comment>
<dbReference type="InterPro" id="IPR005811">
    <property type="entry name" value="SUCC_ACL_C"/>
</dbReference>
<dbReference type="Gene3D" id="3.40.50.261">
    <property type="entry name" value="Succinyl-CoA synthetase domains"/>
    <property type="match status" value="2"/>
</dbReference>
<name>A0ABR1TUR4_9PEZI</name>
<dbReference type="PANTHER" id="PTHR11117:SF6">
    <property type="entry name" value="SYNTHETASE SUBUNIT ALPHA, PUTATIVE (AFU_ORTHOLOGUE AFUA_1G10830)-RELATED"/>
    <property type="match status" value="1"/>
</dbReference>
<dbReference type="EMBL" id="JAQQWL010000011">
    <property type="protein sequence ID" value="KAK8050396.1"/>
    <property type="molecule type" value="Genomic_DNA"/>
</dbReference>
<gene>
    <name evidence="2" type="ORF">PG994_012126</name>
</gene>
<accession>A0ABR1TUR4</accession>
<dbReference type="SUPFAM" id="SSF51735">
    <property type="entry name" value="NAD(P)-binding Rossmann-fold domains"/>
    <property type="match status" value="1"/>
</dbReference>
<dbReference type="PANTHER" id="PTHR11117">
    <property type="entry name" value="SUCCINYL-COA LIGASE SUBUNIT ALPHA"/>
    <property type="match status" value="1"/>
</dbReference>
<sequence>MLRCHALRETRLPRLSAAARRSSFGTTSVNRRKYDATLKNLKIGKHTRVIFQGFTGRQATANAKESMAWGTNIVGGVTPGREGEHLGLPVLPSAVEVLKPDATGIYVAAHQAPAAIEEAIEAEVPLIVAVAEHIPLHDILRVNKIKHWSRHISRRGKGMLIKPRQIHSMLKTQSASRLVGANSPGIISSVGKCRIGFQPLPCFEPGKVGIVAKSGTLSYEAAASTLRAGLGQSLCIGVGGDILSGTGLVDGLKILVQDETTEAIAICGEIGGFAEMEAAEWIRDYRARTRNPKPITAVVAGVNAVPGRVMGHAGAFALPAEPDALSKVEALKAAGVAVINHPSRFGPVLKTLLSGNQISNGIGIGTTSGVPPSQQRRTLHTFAAKRPLLPHSCRQKASPRQVTVESRRTLYLDREVALDMLRQQGLNVAETPDKVPDSAQRLLAVSINRATSSLCIIASPTTSATDEAARSFAFDLEVHETLKLGEEGSRASNLPMLGLQLVHLFTSKEAFLLQTHVAAIANPDDGPDAPHVLKITHAHLGFDDAALRSGRRQADVHALRDLDAEDPAEVSAEPDGIVYIKLGGGGSDKSHNIGTLVNGAGLAMNTVDALADAGGRAANFLDTGGKATSETVKRSFEVILRDERVKCILVNIFGGLTLGDMIARGIVLAFRDLETQLAKIPVVVRIRGTNEAEGQKIIADSGLPGLYAFDDFDEAAAKVVELTNQRT</sequence>
<dbReference type="Pfam" id="PF02629">
    <property type="entry name" value="CoA_binding"/>
    <property type="match status" value="1"/>
</dbReference>
<dbReference type="InterPro" id="IPR003781">
    <property type="entry name" value="CoA-bd"/>
</dbReference>
<dbReference type="Proteomes" id="UP001480595">
    <property type="component" value="Unassembled WGS sequence"/>
</dbReference>
<dbReference type="InterPro" id="IPR036291">
    <property type="entry name" value="NAD(P)-bd_dom_sf"/>
</dbReference>
<keyword evidence="3" id="KW-1185">Reference proteome</keyword>
<proteinExistence type="predicted"/>
<organism evidence="2 3">
    <name type="scientific">Apiospora phragmitis</name>
    <dbReference type="NCBI Taxonomy" id="2905665"/>
    <lineage>
        <taxon>Eukaryota</taxon>
        <taxon>Fungi</taxon>
        <taxon>Dikarya</taxon>
        <taxon>Ascomycota</taxon>
        <taxon>Pezizomycotina</taxon>
        <taxon>Sordariomycetes</taxon>
        <taxon>Xylariomycetidae</taxon>
        <taxon>Amphisphaeriales</taxon>
        <taxon>Apiosporaceae</taxon>
        <taxon>Apiospora</taxon>
    </lineage>
</organism>